<gene>
    <name evidence="1" type="ORF">LCGC14_2735310</name>
</gene>
<name>A0A0F9BXP6_9ZZZZ</name>
<reference evidence="1" key="1">
    <citation type="journal article" date="2015" name="Nature">
        <title>Complex archaea that bridge the gap between prokaryotes and eukaryotes.</title>
        <authorList>
            <person name="Spang A."/>
            <person name="Saw J.H."/>
            <person name="Jorgensen S.L."/>
            <person name="Zaremba-Niedzwiedzka K."/>
            <person name="Martijn J."/>
            <person name="Lind A.E."/>
            <person name="van Eijk R."/>
            <person name="Schleper C."/>
            <person name="Guy L."/>
            <person name="Ettema T.J."/>
        </authorList>
    </citation>
    <scope>NUCLEOTIDE SEQUENCE</scope>
</reference>
<feature type="non-terminal residue" evidence="1">
    <location>
        <position position="1"/>
    </location>
</feature>
<dbReference type="EMBL" id="LAZR01049622">
    <property type="protein sequence ID" value="KKK89221.1"/>
    <property type="molecule type" value="Genomic_DNA"/>
</dbReference>
<dbReference type="AlphaFoldDB" id="A0A0F9BXP6"/>
<organism evidence="1">
    <name type="scientific">marine sediment metagenome</name>
    <dbReference type="NCBI Taxonomy" id="412755"/>
    <lineage>
        <taxon>unclassified sequences</taxon>
        <taxon>metagenomes</taxon>
        <taxon>ecological metagenomes</taxon>
    </lineage>
</organism>
<protein>
    <submittedName>
        <fullName evidence="1">Uncharacterized protein</fullName>
    </submittedName>
</protein>
<accession>A0A0F9BXP6</accession>
<evidence type="ECO:0000313" key="1">
    <source>
        <dbReference type="EMBL" id="KKK89221.1"/>
    </source>
</evidence>
<sequence length="87" mass="9956">LYCRDTSHFAVGIFNPPDADKIVQNAKEKMQEVLDNPDPLGYDTCWEAAVGTSPHIVCQYCPYVDECFDLTTTVFRGKPRFQIKRIK</sequence>
<proteinExistence type="predicted"/>
<comment type="caution">
    <text evidence="1">The sequence shown here is derived from an EMBL/GenBank/DDBJ whole genome shotgun (WGS) entry which is preliminary data.</text>
</comment>